<dbReference type="Proteomes" id="UP000575898">
    <property type="component" value="Unassembled WGS sequence"/>
</dbReference>
<dbReference type="Pfam" id="PF03795">
    <property type="entry name" value="YCII"/>
    <property type="match status" value="1"/>
</dbReference>
<name>A0A840MHK2_9PROT</name>
<dbReference type="InterPro" id="IPR011008">
    <property type="entry name" value="Dimeric_a/b-barrel"/>
</dbReference>
<comment type="caution">
    <text evidence="3">The sequence shown here is derived from an EMBL/GenBank/DDBJ whole genome shotgun (WGS) entry which is preliminary data.</text>
</comment>
<evidence type="ECO:0000256" key="1">
    <source>
        <dbReference type="ARBA" id="ARBA00007689"/>
    </source>
</evidence>
<dbReference type="EMBL" id="JACHHY010000010">
    <property type="protein sequence ID" value="MBB5018694.1"/>
    <property type="molecule type" value="Genomic_DNA"/>
</dbReference>
<gene>
    <name evidence="3" type="ORF">HNQ59_001985</name>
</gene>
<dbReference type="PANTHER" id="PTHR37828:SF1">
    <property type="entry name" value="YCII-RELATED DOMAIN-CONTAINING PROTEIN"/>
    <property type="match status" value="1"/>
</dbReference>
<accession>A0A840MHK2</accession>
<evidence type="ECO:0000313" key="3">
    <source>
        <dbReference type="EMBL" id="MBB5018694.1"/>
    </source>
</evidence>
<dbReference type="RefSeq" id="WP_184038355.1">
    <property type="nucleotide sequence ID" value="NZ_JACHHY010000010.1"/>
</dbReference>
<dbReference type="SUPFAM" id="SSF54909">
    <property type="entry name" value="Dimeric alpha+beta barrel"/>
    <property type="match status" value="1"/>
</dbReference>
<proteinExistence type="inferred from homology"/>
<reference evidence="3 4" key="1">
    <citation type="submission" date="2020-08" db="EMBL/GenBank/DDBJ databases">
        <title>Genomic Encyclopedia of Type Strains, Phase IV (KMG-IV): sequencing the most valuable type-strain genomes for metagenomic binning, comparative biology and taxonomic classification.</title>
        <authorList>
            <person name="Goeker M."/>
        </authorList>
    </citation>
    <scope>NUCLEOTIDE SEQUENCE [LARGE SCALE GENOMIC DNA]</scope>
    <source>
        <strain evidence="3 4">DSM 27165</strain>
    </source>
</reference>
<evidence type="ECO:0000313" key="4">
    <source>
        <dbReference type="Proteomes" id="UP000575898"/>
    </source>
</evidence>
<evidence type="ECO:0000259" key="2">
    <source>
        <dbReference type="Pfam" id="PF03795"/>
    </source>
</evidence>
<dbReference type="Gene3D" id="3.30.70.1060">
    <property type="entry name" value="Dimeric alpha+beta barrel"/>
    <property type="match status" value="1"/>
</dbReference>
<dbReference type="AlphaFoldDB" id="A0A840MHK2"/>
<comment type="similarity">
    <text evidence="1">Belongs to the YciI family.</text>
</comment>
<dbReference type="PANTHER" id="PTHR37828">
    <property type="entry name" value="GSR2449 PROTEIN"/>
    <property type="match status" value="1"/>
</dbReference>
<sequence>MFLITLTYRVPLTAVDAALPAHIDYLQQQYAAGVFLASGRRTPRTGGVILATAADRQTLNATLAADPFYQQGIADYDVIEFTPTMTAPGLEKLKEY</sequence>
<keyword evidence="4" id="KW-1185">Reference proteome</keyword>
<protein>
    <submittedName>
        <fullName evidence="3">Uncharacterized protein YciI</fullName>
    </submittedName>
</protein>
<dbReference type="InterPro" id="IPR005545">
    <property type="entry name" value="YCII"/>
</dbReference>
<organism evidence="3 4">
    <name type="scientific">Chitinivorax tropicus</name>
    <dbReference type="NCBI Taxonomy" id="714531"/>
    <lineage>
        <taxon>Bacteria</taxon>
        <taxon>Pseudomonadati</taxon>
        <taxon>Pseudomonadota</taxon>
        <taxon>Betaproteobacteria</taxon>
        <taxon>Chitinivorax</taxon>
    </lineage>
</organism>
<feature type="domain" description="YCII-related" evidence="2">
    <location>
        <begin position="1"/>
        <end position="82"/>
    </location>
</feature>